<protein>
    <recommendedName>
        <fullName evidence="1">YcaO domain-containing protein</fullName>
    </recommendedName>
</protein>
<dbReference type="Gene3D" id="3.30.1330.230">
    <property type="match status" value="1"/>
</dbReference>
<dbReference type="PANTHER" id="PTHR37809">
    <property type="entry name" value="RIBOSOMAL PROTEIN S12 METHYLTHIOTRANSFERASE ACCESSORY FACTOR YCAO"/>
    <property type="match status" value="1"/>
</dbReference>
<evidence type="ECO:0000313" key="3">
    <source>
        <dbReference type="Proteomes" id="UP000649573"/>
    </source>
</evidence>
<dbReference type="Proteomes" id="UP000649573">
    <property type="component" value="Unassembled WGS sequence"/>
</dbReference>
<dbReference type="Gene3D" id="3.40.50.720">
    <property type="entry name" value="NAD(P)-binding Rossmann-like Domain"/>
    <property type="match status" value="1"/>
</dbReference>
<organism evidence="2 3">
    <name type="scientific">Lentzea flava</name>
    <dbReference type="NCBI Taxonomy" id="103732"/>
    <lineage>
        <taxon>Bacteria</taxon>
        <taxon>Bacillati</taxon>
        <taxon>Actinomycetota</taxon>
        <taxon>Actinomycetes</taxon>
        <taxon>Pseudonocardiales</taxon>
        <taxon>Pseudonocardiaceae</taxon>
        <taxon>Lentzea</taxon>
    </lineage>
</organism>
<proteinExistence type="predicted"/>
<accession>A0ABQ2V7Z7</accession>
<dbReference type="EMBL" id="BMRE01000051">
    <property type="protein sequence ID" value="GGU72452.1"/>
    <property type="molecule type" value="Genomic_DNA"/>
</dbReference>
<dbReference type="Gene3D" id="3.30.160.660">
    <property type="match status" value="1"/>
</dbReference>
<dbReference type="Gene3D" id="3.90.930.60">
    <property type="match status" value="1"/>
</dbReference>
<evidence type="ECO:0000259" key="1">
    <source>
        <dbReference type="PROSITE" id="PS51664"/>
    </source>
</evidence>
<name>A0ABQ2V7Z7_9PSEU</name>
<comment type="caution">
    <text evidence="2">The sequence shown here is derived from an EMBL/GenBank/DDBJ whole genome shotgun (WGS) entry which is preliminary data.</text>
</comment>
<dbReference type="InterPro" id="IPR003776">
    <property type="entry name" value="YcaO-like_dom"/>
</dbReference>
<gene>
    <name evidence="2" type="ORF">GCM10010178_75110</name>
</gene>
<dbReference type="SUPFAM" id="SSF69572">
    <property type="entry name" value="Activating enzymes of the ubiquitin-like proteins"/>
    <property type="match status" value="1"/>
</dbReference>
<keyword evidence="3" id="KW-1185">Reference proteome</keyword>
<dbReference type="NCBIfam" id="TIGR03604">
    <property type="entry name" value="TOMM_cyclo_SagD"/>
    <property type="match status" value="1"/>
</dbReference>
<sequence length="752" mass="81944">MTVEGGHGGTERIGFKRHLRPEVVKGEAVYLFSDSGVTAIRGQHIELLASLLDGTRDVDSLLRDVPAHVPSEQIRKMLGRLHTAGLIGWQSDESLAAEEAALAYWDATGLDPVAASTSTTTARVSVTGVGDCLTEPMAGALREAGVEVVADAAGDLTVVVCADYLAPELAAIDAAHRAANRPWLIVKPVGTQVWVGPFFTPGESACWHCLAARLSANRPAEAHVQAASGQRGPAARPAVFLPSVSGTAAQVAALETTKWLAGYRHDGQREVWAYDSLTTRVSHHTVTARPQCRACGDPEALREQANRPVRLQSRTKVAGAGGGHRSSKPRDVLARYQHLISPITGIVKEVRRDPRGPEFLNSYLAGGNLAATGRGLDGLWSTLRCESGGKGATPLDAKVGALCEALERHSASFHGDEAVLRASFRSLGEQAIHPDTCQLFHPRQFADRARWNDRHSAFQYVTEAFDENAELDWTPVWSLTGEHHRLLPTGMLYFGAPAHPGVIADSNGCAAGSSIEDAVLQGMLELIERDAVALWWYNRTPMPAVDLDSFADPWITEMREVHRGLGREVWVLDLTADLDIPVMAAVSRRIDGPREDVMFGFGAHLDPHIALRRCLTELNQVLPAVVDLTPAAWRELDTDLRQWLSTATVANQPYLLPSTTTPAVQHRYSWQPDLHADVRMIQARLEALGLEVLVLDQTRPDIGLPVVKVIVPGLRHFWSRLARGRLYDVPVTLGRLDKPSAYDELNPIPLFM</sequence>
<evidence type="ECO:0000313" key="2">
    <source>
        <dbReference type="EMBL" id="GGU72452.1"/>
    </source>
</evidence>
<dbReference type="Pfam" id="PF02624">
    <property type="entry name" value="YcaO"/>
    <property type="match status" value="1"/>
</dbReference>
<dbReference type="RefSeq" id="WP_189258531.1">
    <property type="nucleotide sequence ID" value="NZ_BMRE01000051.1"/>
</dbReference>
<reference evidence="3" key="1">
    <citation type="journal article" date="2019" name="Int. J. Syst. Evol. Microbiol.">
        <title>The Global Catalogue of Microorganisms (GCM) 10K type strain sequencing project: providing services to taxonomists for standard genome sequencing and annotation.</title>
        <authorList>
            <consortium name="The Broad Institute Genomics Platform"/>
            <consortium name="The Broad Institute Genome Sequencing Center for Infectious Disease"/>
            <person name="Wu L."/>
            <person name="Ma J."/>
        </authorList>
    </citation>
    <scope>NUCLEOTIDE SEQUENCE [LARGE SCALE GENOMIC DNA]</scope>
    <source>
        <strain evidence="3">JCM 3296</strain>
    </source>
</reference>
<dbReference type="PROSITE" id="PS51664">
    <property type="entry name" value="YCAO"/>
    <property type="match status" value="1"/>
</dbReference>
<dbReference type="Gene3D" id="3.30.40.250">
    <property type="match status" value="1"/>
</dbReference>
<dbReference type="InterPro" id="IPR035985">
    <property type="entry name" value="Ubiquitin-activating_enz"/>
</dbReference>
<dbReference type="InterPro" id="IPR022291">
    <property type="entry name" value="Bacteriocin_synth_cyclodeHase"/>
</dbReference>
<feature type="domain" description="YcaO" evidence="1">
    <location>
        <begin position="389"/>
        <end position="752"/>
    </location>
</feature>
<dbReference type="PANTHER" id="PTHR37809:SF1">
    <property type="entry name" value="RIBOSOMAL PROTEIN S12 METHYLTHIOTRANSFERASE ACCESSORY FACTOR YCAO"/>
    <property type="match status" value="1"/>
</dbReference>
<dbReference type="NCBIfam" id="TIGR03882">
    <property type="entry name" value="cyclo_dehyd_2"/>
    <property type="match status" value="1"/>
</dbReference>
<dbReference type="InterPro" id="IPR027624">
    <property type="entry name" value="TOMM_cyclo_SagD"/>
</dbReference>
<dbReference type="NCBIfam" id="TIGR00702">
    <property type="entry name" value="YcaO-type kinase domain"/>
    <property type="match status" value="1"/>
</dbReference>